<organism evidence="2 3">
    <name type="scientific">Batillaria attramentaria</name>
    <dbReference type="NCBI Taxonomy" id="370345"/>
    <lineage>
        <taxon>Eukaryota</taxon>
        <taxon>Metazoa</taxon>
        <taxon>Spiralia</taxon>
        <taxon>Lophotrochozoa</taxon>
        <taxon>Mollusca</taxon>
        <taxon>Gastropoda</taxon>
        <taxon>Caenogastropoda</taxon>
        <taxon>Sorbeoconcha</taxon>
        <taxon>Cerithioidea</taxon>
        <taxon>Batillariidae</taxon>
        <taxon>Batillaria</taxon>
    </lineage>
</organism>
<name>A0ABD0JIV0_9CAEN</name>
<sequence>MRNRVARKVRIDTRGVSVKVRRYLALQDNQQALMPSVQRSLGSRIDLACTGNSDARTTTLAAVPSVLGKHSTLSNVPFVPEPPRSLQSRGNTQRSATFPVPGPPSWPQLLSFGDTLNQDDKQNRSQNTVHDCVGRILQLLYVSCFKTNLTRTQCRTV</sequence>
<accession>A0ABD0JIV0</accession>
<proteinExistence type="predicted"/>
<dbReference type="EMBL" id="JACVVK020000423">
    <property type="protein sequence ID" value="KAK7474859.1"/>
    <property type="molecule type" value="Genomic_DNA"/>
</dbReference>
<evidence type="ECO:0000313" key="3">
    <source>
        <dbReference type="Proteomes" id="UP001519460"/>
    </source>
</evidence>
<gene>
    <name evidence="2" type="ORF">BaRGS_00033931</name>
</gene>
<reference evidence="2 3" key="1">
    <citation type="journal article" date="2023" name="Sci. Data">
        <title>Genome assembly of the Korean intertidal mud-creeper Batillaria attramentaria.</title>
        <authorList>
            <person name="Patra A.K."/>
            <person name="Ho P.T."/>
            <person name="Jun S."/>
            <person name="Lee S.J."/>
            <person name="Kim Y."/>
            <person name="Won Y.J."/>
        </authorList>
    </citation>
    <scope>NUCLEOTIDE SEQUENCE [LARGE SCALE GENOMIC DNA]</scope>
    <source>
        <strain evidence="2">Wonlab-2016</strain>
    </source>
</reference>
<dbReference type="Proteomes" id="UP001519460">
    <property type="component" value="Unassembled WGS sequence"/>
</dbReference>
<feature type="region of interest" description="Disordered" evidence="1">
    <location>
        <begin position="78"/>
        <end position="101"/>
    </location>
</feature>
<protein>
    <submittedName>
        <fullName evidence="2">Uncharacterized protein</fullName>
    </submittedName>
</protein>
<keyword evidence="3" id="KW-1185">Reference proteome</keyword>
<dbReference type="AlphaFoldDB" id="A0ABD0JIV0"/>
<evidence type="ECO:0000256" key="1">
    <source>
        <dbReference type="SAM" id="MobiDB-lite"/>
    </source>
</evidence>
<evidence type="ECO:0000313" key="2">
    <source>
        <dbReference type="EMBL" id="KAK7474859.1"/>
    </source>
</evidence>
<feature type="compositionally biased region" description="Polar residues" evidence="1">
    <location>
        <begin position="85"/>
        <end position="96"/>
    </location>
</feature>
<comment type="caution">
    <text evidence="2">The sequence shown here is derived from an EMBL/GenBank/DDBJ whole genome shotgun (WGS) entry which is preliminary data.</text>
</comment>